<dbReference type="EMBL" id="JBBPBN010000524">
    <property type="protein sequence ID" value="KAK8484961.1"/>
    <property type="molecule type" value="Genomic_DNA"/>
</dbReference>
<comment type="caution">
    <text evidence="1">The sequence shown here is derived from an EMBL/GenBank/DDBJ whole genome shotgun (WGS) entry which is preliminary data.</text>
</comment>
<evidence type="ECO:0000313" key="1">
    <source>
        <dbReference type="EMBL" id="KAK8484961.1"/>
    </source>
</evidence>
<evidence type="ECO:0000313" key="2">
    <source>
        <dbReference type="Proteomes" id="UP001396334"/>
    </source>
</evidence>
<gene>
    <name evidence="1" type="ORF">V6N11_084157</name>
</gene>
<keyword evidence="2" id="KW-1185">Reference proteome</keyword>
<protein>
    <submittedName>
        <fullName evidence="1">Uncharacterized protein</fullName>
    </submittedName>
</protein>
<name>A0ABR1ZW84_9ROSI</name>
<accession>A0ABR1ZW84</accession>
<dbReference type="Proteomes" id="UP001396334">
    <property type="component" value="Unassembled WGS sequence"/>
</dbReference>
<proteinExistence type="predicted"/>
<sequence>MVRASTSETSSRSFQALTLTDILAVFGEDMATEEVRTTVVQWPRWLHGGRLMELAWIQWRARIERVGSVGGCCWSQLCAWGVRELARGPQPRGVC</sequence>
<reference evidence="1 2" key="1">
    <citation type="journal article" date="2024" name="G3 (Bethesda)">
        <title>Genome assembly of Hibiscus sabdariffa L. provides insights into metabolisms of medicinal natural products.</title>
        <authorList>
            <person name="Kim T."/>
        </authorList>
    </citation>
    <scope>NUCLEOTIDE SEQUENCE [LARGE SCALE GENOMIC DNA]</scope>
    <source>
        <strain evidence="1">TK-2024</strain>
        <tissue evidence="1">Old leaves</tissue>
    </source>
</reference>
<organism evidence="1 2">
    <name type="scientific">Hibiscus sabdariffa</name>
    <name type="common">roselle</name>
    <dbReference type="NCBI Taxonomy" id="183260"/>
    <lineage>
        <taxon>Eukaryota</taxon>
        <taxon>Viridiplantae</taxon>
        <taxon>Streptophyta</taxon>
        <taxon>Embryophyta</taxon>
        <taxon>Tracheophyta</taxon>
        <taxon>Spermatophyta</taxon>
        <taxon>Magnoliopsida</taxon>
        <taxon>eudicotyledons</taxon>
        <taxon>Gunneridae</taxon>
        <taxon>Pentapetalae</taxon>
        <taxon>rosids</taxon>
        <taxon>malvids</taxon>
        <taxon>Malvales</taxon>
        <taxon>Malvaceae</taxon>
        <taxon>Malvoideae</taxon>
        <taxon>Hibiscus</taxon>
    </lineage>
</organism>